<dbReference type="PANTHER" id="PTHR35453">
    <property type="entry name" value="PROSTATE ANDROGEN-REGULATED MUCIN-LIKE PROTEIN 1"/>
    <property type="match status" value="1"/>
</dbReference>
<name>A0A8C4IYW3_DRONO</name>
<evidence type="ECO:0000313" key="5">
    <source>
        <dbReference type="Proteomes" id="UP000694423"/>
    </source>
</evidence>
<dbReference type="Ensembl" id="ENSDNVT00000001744.1">
    <property type="protein sequence ID" value="ENSDNVP00000001463.1"/>
    <property type="gene ID" value="ENSDNVG00000001067.1"/>
</dbReference>
<reference evidence="4" key="2">
    <citation type="submission" date="2025-09" db="UniProtKB">
        <authorList>
            <consortium name="Ensembl"/>
        </authorList>
    </citation>
    <scope>IDENTIFICATION</scope>
</reference>
<dbReference type="GO" id="GO:0005794">
    <property type="term" value="C:Golgi apparatus"/>
    <property type="evidence" value="ECO:0007669"/>
    <property type="project" value="TreeGrafter"/>
</dbReference>
<feature type="compositionally biased region" description="Polar residues" evidence="1">
    <location>
        <begin position="289"/>
        <end position="298"/>
    </location>
</feature>
<reference evidence="4" key="1">
    <citation type="submission" date="2025-08" db="UniProtKB">
        <authorList>
            <consortium name="Ensembl"/>
        </authorList>
    </citation>
    <scope>IDENTIFICATION</scope>
</reference>
<feature type="compositionally biased region" description="Low complexity" evidence="1">
    <location>
        <begin position="241"/>
        <end position="281"/>
    </location>
</feature>
<dbReference type="InterPro" id="IPR031431">
    <property type="entry name" value="PARM1"/>
</dbReference>
<protein>
    <submittedName>
        <fullName evidence="4">Prostate androgen-regulated mucin-like protein 1</fullName>
    </submittedName>
</protein>
<evidence type="ECO:0000256" key="1">
    <source>
        <dbReference type="SAM" id="MobiDB-lite"/>
    </source>
</evidence>
<dbReference type="Proteomes" id="UP000694423">
    <property type="component" value="Unplaced"/>
</dbReference>
<dbReference type="PANTHER" id="PTHR35453:SF1">
    <property type="entry name" value="PROSTATE ANDROGEN-REGULATED MUCIN-LIKE PROTEIN 1"/>
    <property type="match status" value="1"/>
</dbReference>
<feature type="chain" id="PRO_5034579090" evidence="3">
    <location>
        <begin position="20"/>
        <end position="388"/>
    </location>
</feature>
<keyword evidence="2" id="KW-0812">Transmembrane</keyword>
<feature type="compositionally biased region" description="Basic residues" evidence="1">
    <location>
        <begin position="35"/>
        <end position="52"/>
    </location>
</feature>
<evidence type="ECO:0000256" key="3">
    <source>
        <dbReference type="SAM" id="SignalP"/>
    </source>
</evidence>
<dbReference type="GO" id="GO:0005770">
    <property type="term" value="C:late endosome"/>
    <property type="evidence" value="ECO:0007669"/>
    <property type="project" value="TreeGrafter"/>
</dbReference>
<feature type="region of interest" description="Disordered" evidence="1">
    <location>
        <begin position="143"/>
        <end position="222"/>
    </location>
</feature>
<feature type="region of interest" description="Disordered" evidence="1">
    <location>
        <begin position="98"/>
        <end position="128"/>
    </location>
</feature>
<gene>
    <name evidence="4" type="primary">PARM1</name>
</gene>
<keyword evidence="2" id="KW-1133">Transmembrane helix</keyword>
<feature type="transmembrane region" description="Helical" evidence="2">
    <location>
        <begin position="337"/>
        <end position="358"/>
    </location>
</feature>
<feature type="compositionally biased region" description="Low complexity" evidence="1">
    <location>
        <begin position="195"/>
        <end position="210"/>
    </location>
</feature>
<keyword evidence="3" id="KW-0732">Signal</keyword>
<dbReference type="GO" id="GO:0005886">
    <property type="term" value="C:plasma membrane"/>
    <property type="evidence" value="ECO:0007669"/>
    <property type="project" value="TreeGrafter"/>
</dbReference>
<keyword evidence="5" id="KW-1185">Reference proteome</keyword>
<feature type="region of interest" description="Disordered" evidence="1">
    <location>
        <begin position="241"/>
        <end position="308"/>
    </location>
</feature>
<feature type="compositionally biased region" description="Polar residues" evidence="1">
    <location>
        <begin position="147"/>
        <end position="160"/>
    </location>
</feature>
<dbReference type="Pfam" id="PF17061">
    <property type="entry name" value="PARM"/>
    <property type="match status" value="1"/>
</dbReference>
<sequence length="388" mass="39804">MGCRRLLLLALLLLPAGKCRRRGRATSQVLLPPSRRRGSAALRCHHTRRPGHQPRGPPALSHRTAQLRKSLQPFTGLCGHAARLKSSRRCYVAFRVRSGAKPRPGSGSSAGRNQEDPGTGVAPAVPVLTSGLLPPAGFSDDVAMPSLSASHPPTPSTGIPTRTDAVFGTVASPAMSTPPMSSGATEWEGSSTVHTATADSTGPSTSSSTGWEPSAARSAPASWLASAATTVTGGAAEEPITASSTTAATSSQPGTPSPPSRTTAGSSSAPLPSSAQPLRPSSSPPVPENTPSRGTPTTVAAWPGPASPQVTATVDKISPTTSFATQEAPRALSSGSVVAITVTVIVMVVLVFGVAAYLKIRHSSYGRLLDDHDYGSWGNYNNPLYDDS</sequence>
<keyword evidence="2" id="KW-0472">Membrane</keyword>
<proteinExistence type="predicted"/>
<feature type="region of interest" description="Disordered" evidence="1">
    <location>
        <begin position="35"/>
        <end position="62"/>
    </location>
</feature>
<dbReference type="AlphaFoldDB" id="A0A8C4IYW3"/>
<feature type="compositionally biased region" description="Low complexity" evidence="1">
    <location>
        <begin position="171"/>
        <end position="182"/>
    </location>
</feature>
<dbReference type="GO" id="GO:0005769">
    <property type="term" value="C:early endosome"/>
    <property type="evidence" value="ECO:0007669"/>
    <property type="project" value="TreeGrafter"/>
</dbReference>
<feature type="signal peptide" evidence="3">
    <location>
        <begin position="1"/>
        <end position="19"/>
    </location>
</feature>
<organism evidence="4 5">
    <name type="scientific">Dromaius novaehollandiae</name>
    <name type="common">Emu</name>
    <dbReference type="NCBI Taxonomy" id="8790"/>
    <lineage>
        <taxon>Eukaryota</taxon>
        <taxon>Metazoa</taxon>
        <taxon>Chordata</taxon>
        <taxon>Craniata</taxon>
        <taxon>Vertebrata</taxon>
        <taxon>Euteleostomi</taxon>
        <taxon>Archelosauria</taxon>
        <taxon>Archosauria</taxon>
        <taxon>Dinosauria</taxon>
        <taxon>Saurischia</taxon>
        <taxon>Theropoda</taxon>
        <taxon>Coelurosauria</taxon>
        <taxon>Aves</taxon>
        <taxon>Palaeognathae</taxon>
        <taxon>Casuariiformes</taxon>
        <taxon>Dromaiidae</taxon>
        <taxon>Dromaius</taxon>
    </lineage>
</organism>
<evidence type="ECO:0000256" key="2">
    <source>
        <dbReference type="SAM" id="Phobius"/>
    </source>
</evidence>
<evidence type="ECO:0000313" key="4">
    <source>
        <dbReference type="Ensembl" id="ENSDNVP00000001463.1"/>
    </source>
</evidence>
<accession>A0A8C4IYW3</accession>